<feature type="compositionally biased region" description="Low complexity" evidence="1">
    <location>
        <begin position="67"/>
        <end position="89"/>
    </location>
</feature>
<feature type="region of interest" description="Disordered" evidence="1">
    <location>
        <begin position="1"/>
        <end position="107"/>
    </location>
</feature>
<proteinExistence type="predicted"/>
<feature type="compositionally biased region" description="Low complexity" evidence="1">
    <location>
        <begin position="1"/>
        <end position="20"/>
    </location>
</feature>
<accession>A0A6J4IQH1</accession>
<reference evidence="2" key="1">
    <citation type="submission" date="2020-02" db="EMBL/GenBank/DDBJ databases">
        <authorList>
            <person name="Meier V. D."/>
        </authorList>
    </citation>
    <scope>NUCLEOTIDE SEQUENCE</scope>
    <source>
        <strain evidence="2">AVDCRST_MAG20</strain>
    </source>
</reference>
<evidence type="ECO:0000313" key="2">
    <source>
        <dbReference type="EMBL" id="CAA9258843.1"/>
    </source>
</evidence>
<organism evidence="2">
    <name type="scientific">uncultured Acidimicrobiales bacterium</name>
    <dbReference type="NCBI Taxonomy" id="310071"/>
    <lineage>
        <taxon>Bacteria</taxon>
        <taxon>Bacillati</taxon>
        <taxon>Actinomycetota</taxon>
        <taxon>Acidimicrobiia</taxon>
        <taxon>Acidimicrobiales</taxon>
        <taxon>environmental samples</taxon>
    </lineage>
</organism>
<feature type="compositionally biased region" description="Basic residues" evidence="1">
    <location>
        <begin position="90"/>
        <end position="107"/>
    </location>
</feature>
<keyword evidence="2" id="KW-0378">Hydrolase</keyword>
<dbReference type="GO" id="GO:0016787">
    <property type="term" value="F:hydrolase activity"/>
    <property type="evidence" value="ECO:0007669"/>
    <property type="project" value="UniProtKB-KW"/>
</dbReference>
<feature type="non-terminal residue" evidence="2">
    <location>
        <position position="1"/>
    </location>
</feature>
<dbReference type="AlphaFoldDB" id="A0A6J4IQH1"/>
<gene>
    <name evidence="2" type="ORF">AVDCRST_MAG20-2821</name>
</gene>
<dbReference type="EMBL" id="CADCSY010000120">
    <property type="protein sequence ID" value="CAA9258843.1"/>
    <property type="molecule type" value="Genomic_DNA"/>
</dbReference>
<sequence>CPDPRCASARSSSTTGGSCSCDGPADPGRGSGLSPADGSRPARRWPKPSCASCGRRRGSPASAVRCSTGWSSSTTTTTSSSSTSPSPRSGRWRRWPVTTRPRRRGSRCTRWCRFRSWAGWPSSSTSTASS</sequence>
<name>A0A6J4IQH1_9ACTN</name>
<protein>
    <submittedName>
        <fullName evidence="2">NUDIX hydrolase</fullName>
    </submittedName>
</protein>
<feature type="non-terminal residue" evidence="2">
    <location>
        <position position="130"/>
    </location>
</feature>
<evidence type="ECO:0000256" key="1">
    <source>
        <dbReference type="SAM" id="MobiDB-lite"/>
    </source>
</evidence>